<accession>A0A067SY61</accession>
<dbReference type="AlphaFoldDB" id="A0A067SY61"/>
<reference evidence="4" key="1">
    <citation type="journal article" date="2014" name="Proc. Natl. Acad. Sci. U.S.A.">
        <title>Extensive sampling of basidiomycete genomes demonstrates inadequacy of the white-rot/brown-rot paradigm for wood decay fungi.</title>
        <authorList>
            <person name="Riley R."/>
            <person name="Salamov A.A."/>
            <person name="Brown D.W."/>
            <person name="Nagy L.G."/>
            <person name="Floudas D."/>
            <person name="Held B.W."/>
            <person name="Levasseur A."/>
            <person name="Lombard V."/>
            <person name="Morin E."/>
            <person name="Otillar R."/>
            <person name="Lindquist E.A."/>
            <person name="Sun H."/>
            <person name="LaButti K.M."/>
            <person name="Schmutz J."/>
            <person name="Jabbour D."/>
            <person name="Luo H."/>
            <person name="Baker S.E."/>
            <person name="Pisabarro A.G."/>
            <person name="Walton J.D."/>
            <person name="Blanchette R.A."/>
            <person name="Henrissat B."/>
            <person name="Martin F."/>
            <person name="Cullen D."/>
            <person name="Hibbett D.S."/>
            <person name="Grigoriev I.V."/>
        </authorList>
    </citation>
    <scope>NUCLEOTIDE SEQUENCE [LARGE SCALE GENOMIC DNA]</scope>
    <source>
        <strain evidence="4">CBS 339.88</strain>
    </source>
</reference>
<organism evidence="3 4">
    <name type="scientific">Galerina marginata (strain CBS 339.88)</name>
    <dbReference type="NCBI Taxonomy" id="685588"/>
    <lineage>
        <taxon>Eukaryota</taxon>
        <taxon>Fungi</taxon>
        <taxon>Dikarya</taxon>
        <taxon>Basidiomycota</taxon>
        <taxon>Agaricomycotina</taxon>
        <taxon>Agaricomycetes</taxon>
        <taxon>Agaricomycetidae</taxon>
        <taxon>Agaricales</taxon>
        <taxon>Agaricineae</taxon>
        <taxon>Strophariaceae</taxon>
        <taxon>Galerina</taxon>
    </lineage>
</organism>
<dbReference type="PANTHER" id="PTHR31138">
    <property type="entry name" value="CHROMOSOME 19, WHOLE GENOME SHOTGUN SEQUENCE"/>
    <property type="match status" value="1"/>
</dbReference>
<dbReference type="Pfam" id="PF19343">
    <property type="entry name" value="HAM1_N"/>
    <property type="match status" value="1"/>
</dbReference>
<proteinExistence type="predicted"/>
<evidence type="ECO:0000313" key="4">
    <source>
        <dbReference type="Proteomes" id="UP000027222"/>
    </source>
</evidence>
<dbReference type="STRING" id="685588.A0A067SY61"/>
<name>A0A067SY61_GALM3</name>
<feature type="region of interest" description="Disordered" evidence="1">
    <location>
        <begin position="1022"/>
        <end position="1046"/>
    </location>
</feature>
<feature type="compositionally biased region" description="Basic and acidic residues" evidence="1">
    <location>
        <begin position="1031"/>
        <end position="1046"/>
    </location>
</feature>
<dbReference type="HOGENOM" id="CLU_286524_0_0_1"/>
<gene>
    <name evidence="3" type="ORF">GALMADRAFT_270594</name>
</gene>
<feature type="compositionally biased region" description="Polar residues" evidence="1">
    <location>
        <begin position="29"/>
        <end position="38"/>
    </location>
</feature>
<dbReference type="OrthoDB" id="5407957at2759"/>
<sequence length="1253" mass="136594">MGFSLPCLGKRPKDSEREPLLPKNRRSHGQQPSATSSELVEGLDTPTIDKIVDVLAALNTGKLPSQDQTSHFLRLLLKSELLNDDNGRAVSGTGPTSEQGRQVIADLRRLVQVALRFGMEKNADNTLQELYFQLVQTDTPPISVDVSVDAPTAYKAGHAALDATKSGVSELKQETPTKGEIAFDAETLIDALRTLFLTSITSPAFRLILIDLVFVLRDQVARTAADVGHVAHGVELAAKDVEEKARNADDIIVSRDGEPELDSSVTVDDVKEKGKETFNKIKTTAGDVKKEWEGVGQDLTDKTKETILGRVQEALSRIQEHPASRSAMRSIVILVRKYAEVITSASETATGILEDAIGQTRVTFNEAERTYPPQPYGQGSKDQKLFIDISSDAVLQDLKIMLQRMAKGHSLDGMIKAFSRVVKDIEEVPLIVGDELHTTIAKNMAQSSADPTSPHPPSPETTSNVLNENEESKSKKKKKKKSKKKHSLHIDNQPSSPTAISPSESQNSLIESPTVIESPVFKEEERTIADGSNPVQIYFSHLGTYLDKSLEEDSDWVTSEEGWKTLEDLFDDGVELINVVGESVIEVEEELVDVKEDQTVDPRDQIRRRFKGDLKSLMNEVDAYAASLESDKTTVDLVHALDALGDDLSGLLSQSSNGQSLIQNISGMRGWSSWIGWAIPRLLRLIPTTTIPVPFIEVKTPTMEGALRALFIQGLGRGTTDPLGASLVPDEVVLKESTEMKIDLAHRNSALSPPTGHVLPSVPGLNLTEEQPGVHTTSRLRMHLDGVRARVEGMGYYFKYKGGIVDYEDEGILSVNVGMNGVHEGLGLDVEVEVENDFLALENPSRYNAIAAATADVVATEVPLPEIIVQSEEGQVLQHTVVVDDGLGTQKSVDVDLDEPANMGVQVAVGQLGSAARHERDAGVVATTRNNVAAEPLFRIVDVSVAMRGLQFRIDQSRHWILNKLFVQPLAGPVVARLVKQGLEEKARGALEVLARGLGEIARDAQRRGAARRAQAVIGYGKMGTGKGKGKGKEKQKETEPKQRDRANLRRVVLEKTAVTQKDDLTEVLGDWWSAILHTGPAVFGRAASDENVEGGDVDANTDSYVEVQTRKSFDASPKGLVFTSTTTTTTNLKTAPTTVVEEQPTGTDVMDSRGKADLTMEDAHGSSEPRRDPLDEEEVVVAIGSGKPQLFPGKAGAPVDSEGPGLVQGVKENVVKAMDNGKDIVERVGERWDERMQKERKKETWKSTVFDF</sequence>
<dbReference type="Proteomes" id="UP000027222">
    <property type="component" value="Unassembled WGS sequence"/>
</dbReference>
<feature type="region of interest" description="Disordered" evidence="1">
    <location>
        <begin position="1"/>
        <end position="42"/>
    </location>
</feature>
<feature type="domain" description="HAM1-like N-terminal" evidence="2">
    <location>
        <begin position="53"/>
        <end position="277"/>
    </location>
</feature>
<evidence type="ECO:0000259" key="2">
    <source>
        <dbReference type="Pfam" id="PF19343"/>
    </source>
</evidence>
<keyword evidence="4" id="KW-1185">Reference proteome</keyword>
<feature type="compositionally biased region" description="Polar residues" evidence="1">
    <location>
        <begin position="490"/>
        <end position="511"/>
    </location>
</feature>
<dbReference type="EMBL" id="KL142388">
    <property type="protein sequence ID" value="KDR72634.1"/>
    <property type="molecule type" value="Genomic_DNA"/>
</dbReference>
<feature type="region of interest" description="Disordered" evidence="1">
    <location>
        <begin position="444"/>
        <end position="517"/>
    </location>
</feature>
<protein>
    <recommendedName>
        <fullName evidence="2">HAM1-like N-terminal domain-containing protein</fullName>
    </recommendedName>
</protein>
<evidence type="ECO:0000256" key="1">
    <source>
        <dbReference type="SAM" id="MobiDB-lite"/>
    </source>
</evidence>
<dbReference type="PANTHER" id="PTHR31138:SF1">
    <property type="entry name" value="PDZ DOMAIN-CONTAINING PROTEIN"/>
    <property type="match status" value="1"/>
</dbReference>
<feature type="compositionally biased region" description="Basic and acidic residues" evidence="1">
    <location>
        <begin position="11"/>
        <end position="20"/>
    </location>
</feature>
<evidence type="ECO:0000313" key="3">
    <source>
        <dbReference type="EMBL" id="KDR72634.1"/>
    </source>
</evidence>
<dbReference type="InterPro" id="IPR045967">
    <property type="entry name" value="HAM1-like_N"/>
</dbReference>
<feature type="compositionally biased region" description="Basic residues" evidence="1">
    <location>
        <begin position="474"/>
        <end position="487"/>
    </location>
</feature>